<dbReference type="EMBL" id="JBHUHT010000007">
    <property type="protein sequence ID" value="MFD2094885.1"/>
    <property type="molecule type" value="Genomic_DNA"/>
</dbReference>
<keyword evidence="3" id="KW-1185">Reference proteome</keyword>
<organism evidence="2 3">
    <name type="scientific">Corallincola platygyrae</name>
    <dbReference type="NCBI Taxonomy" id="1193278"/>
    <lineage>
        <taxon>Bacteria</taxon>
        <taxon>Pseudomonadati</taxon>
        <taxon>Pseudomonadota</taxon>
        <taxon>Gammaproteobacteria</taxon>
        <taxon>Alteromonadales</taxon>
        <taxon>Psychromonadaceae</taxon>
        <taxon>Corallincola</taxon>
    </lineage>
</organism>
<reference evidence="3" key="1">
    <citation type="journal article" date="2019" name="Int. J. Syst. Evol. Microbiol.">
        <title>The Global Catalogue of Microorganisms (GCM) 10K type strain sequencing project: providing services to taxonomists for standard genome sequencing and annotation.</title>
        <authorList>
            <consortium name="The Broad Institute Genomics Platform"/>
            <consortium name="The Broad Institute Genome Sequencing Center for Infectious Disease"/>
            <person name="Wu L."/>
            <person name="Ma J."/>
        </authorList>
    </citation>
    <scope>NUCLEOTIDE SEQUENCE [LARGE SCALE GENOMIC DNA]</scope>
    <source>
        <strain evidence="3">CGMCC 1.10992</strain>
    </source>
</reference>
<proteinExistence type="predicted"/>
<gene>
    <name evidence="2" type="ORF">ACFSJ3_02745</name>
</gene>
<dbReference type="RefSeq" id="WP_345338112.1">
    <property type="nucleotide sequence ID" value="NZ_BAABLI010000004.1"/>
</dbReference>
<protein>
    <submittedName>
        <fullName evidence="2">Uncharacterized protein</fullName>
    </submittedName>
</protein>
<feature type="chain" id="PRO_5047266350" evidence="1">
    <location>
        <begin position="24"/>
        <end position="228"/>
    </location>
</feature>
<evidence type="ECO:0000313" key="2">
    <source>
        <dbReference type="EMBL" id="MFD2094885.1"/>
    </source>
</evidence>
<evidence type="ECO:0000313" key="3">
    <source>
        <dbReference type="Proteomes" id="UP001597380"/>
    </source>
</evidence>
<accession>A0ABW4XJG9</accession>
<dbReference type="Proteomes" id="UP001597380">
    <property type="component" value="Unassembled WGS sequence"/>
</dbReference>
<name>A0ABW4XJG9_9GAMM</name>
<feature type="signal peptide" evidence="1">
    <location>
        <begin position="1"/>
        <end position="23"/>
    </location>
</feature>
<keyword evidence="1" id="KW-0732">Signal</keyword>
<evidence type="ECO:0000256" key="1">
    <source>
        <dbReference type="SAM" id="SignalP"/>
    </source>
</evidence>
<sequence>MASTSTLALAFSLLALFSLTSCTGYREPSLDEPFTKHQFDLGTHQLQLAMPGSRSVDFPISRGRKSVDLAAIGAAGKETTLELFEAYWDFGGGSFNKVDGSMRIMIRLRSNYAENGVSLFTPENLIALARKRMNHSTFHISANLVSQEDIGGCRWIFYKISGDSGKRSMRDFLLAIGNNHYLHFGIDLIPNSENYLWMNRATEMYKRVLESVVVYHKHSGQNVRSCLN</sequence>
<comment type="caution">
    <text evidence="2">The sequence shown here is derived from an EMBL/GenBank/DDBJ whole genome shotgun (WGS) entry which is preliminary data.</text>
</comment>